<gene>
    <name evidence="14" type="ORF">EW146_g2106</name>
</gene>
<dbReference type="Pfam" id="PF01753">
    <property type="entry name" value="zf-MYND"/>
    <property type="match status" value="1"/>
</dbReference>
<dbReference type="OrthoDB" id="10031169at2759"/>
<dbReference type="Gene3D" id="1.25.50.20">
    <property type="match status" value="1"/>
</dbReference>
<dbReference type="PANTHER" id="PTHR11533">
    <property type="entry name" value="PROTEASE M1 ZINC METALLOPROTEASE"/>
    <property type="match status" value="1"/>
</dbReference>
<evidence type="ECO:0000256" key="3">
    <source>
        <dbReference type="ARBA" id="ARBA00022670"/>
    </source>
</evidence>
<dbReference type="SUPFAM" id="SSF63737">
    <property type="entry name" value="Leukotriene A4 hydrolase N-terminal domain"/>
    <property type="match status" value="1"/>
</dbReference>
<dbReference type="InterPro" id="IPR029001">
    <property type="entry name" value="ITPase-like_fam"/>
</dbReference>
<keyword evidence="8" id="KW-0482">Metalloprotease</keyword>
<keyword evidence="5 12" id="KW-0863">Zinc-finger</keyword>
<dbReference type="PROSITE" id="PS01360">
    <property type="entry name" value="ZF_MYND_1"/>
    <property type="match status" value="1"/>
</dbReference>
<evidence type="ECO:0000256" key="2">
    <source>
        <dbReference type="ARBA" id="ARBA00022438"/>
    </source>
</evidence>
<evidence type="ECO:0000256" key="9">
    <source>
        <dbReference type="PIRSR" id="PIRSR634016-1"/>
    </source>
</evidence>
<feature type="binding site" evidence="10">
    <location>
        <position position="1432"/>
    </location>
    <ligand>
        <name>Zn(2+)</name>
        <dbReference type="ChEBI" id="CHEBI:29105"/>
        <note>catalytic</note>
    </ligand>
</feature>
<feature type="active site" description="Proton acceptor" evidence="9">
    <location>
        <position position="1429"/>
    </location>
</feature>
<dbReference type="Gene3D" id="2.60.40.1910">
    <property type="match status" value="1"/>
</dbReference>
<evidence type="ECO:0000256" key="6">
    <source>
        <dbReference type="ARBA" id="ARBA00022801"/>
    </source>
</evidence>
<evidence type="ECO:0000256" key="1">
    <source>
        <dbReference type="ARBA" id="ARBA00010136"/>
    </source>
</evidence>
<dbReference type="Pfam" id="PF02545">
    <property type="entry name" value="Maf"/>
    <property type="match status" value="1"/>
</dbReference>
<evidence type="ECO:0000256" key="4">
    <source>
        <dbReference type="ARBA" id="ARBA00022723"/>
    </source>
</evidence>
<evidence type="ECO:0000256" key="12">
    <source>
        <dbReference type="PROSITE-ProRule" id="PRU00134"/>
    </source>
</evidence>
<evidence type="ECO:0000259" key="13">
    <source>
        <dbReference type="PROSITE" id="PS50865"/>
    </source>
</evidence>
<evidence type="ECO:0000256" key="5">
    <source>
        <dbReference type="ARBA" id="ARBA00022771"/>
    </source>
</evidence>
<protein>
    <recommendedName>
        <fullName evidence="13">MYND-type domain-containing protein</fullName>
    </recommendedName>
</protein>
<dbReference type="InterPro" id="IPR050344">
    <property type="entry name" value="Peptidase_M1_aminopeptidases"/>
</dbReference>
<dbReference type="InterPro" id="IPR034016">
    <property type="entry name" value="M1_APN-typ"/>
</dbReference>
<keyword evidence="7 10" id="KW-0862">Zinc</keyword>
<dbReference type="InterPro" id="IPR042097">
    <property type="entry name" value="Aminopeptidase_N-like_N_sf"/>
</dbReference>
<proteinExistence type="inferred from homology"/>
<dbReference type="GO" id="GO:0008270">
    <property type="term" value="F:zinc ion binding"/>
    <property type="evidence" value="ECO:0007669"/>
    <property type="project" value="UniProtKB-KW"/>
</dbReference>
<comment type="similarity">
    <text evidence="1">Belongs to the peptidase M1 family.</text>
</comment>
<dbReference type="InterPro" id="IPR014782">
    <property type="entry name" value="Peptidase_M1_dom"/>
</dbReference>
<dbReference type="Pfam" id="PF17900">
    <property type="entry name" value="Peptidase_M1_N"/>
    <property type="match status" value="1"/>
</dbReference>
<dbReference type="Pfam" id="PF01433">
    <property type="entry name" value="Peptidase_M1"/>
    <property type="match status" value="1"/>
</dbReference>
<dbReference type="InterPro" id="IPR003697">
    <property type="entry name" value="Maf-like"/>
</dbReference>
<dbReference type="InterPro" id="IPR016024">
    <property type="entry name" value="ARM-type_fold"/>
</dbReference>
<dbReference type="SUPFAM" id="SSF48371">
    <property type="entry name" value="ARM repeat"/>
    <property type="match status" value="1"/>
</dbReference>
<dbReference type="GO" id="GO:0047429">
    <property type="term" value="F:nucleoside triphosphate diphosphatase activity"/>
    <property type="evidence" value="ECO:0007669"/>
    <property type="project" value="InterPro"/>
</dbReference>
<dbReference type="InterPro" id="IPR045357">
    <property type="entry name" value="Aminopeptidase_N-like_N"/>
</dbReference>
<dbReference type="GO" id="GO:0070006">
    <property type="term" value="F:metalloaminopeptidase activity"/>
    <property type="evidence" value="ECO:0007669"/>
    <property type="project" value="TreeGrafter"/>
</dbReference>
<accession>A0A4S4M3J9</accession>
<dbReference type="GO" id="GO:0005737">
    <property type="term" value="C:cytoplasm"/>
    <property type="evidence" value="ECO:0007669"/>
    <property type="project" value="TreeGrafter"/>
</dbReference>
<dbReference type="Gene3D" id="1.10.390.10">
    <property type="entry name" value="Neutral Protease Domain 2"/>
    <property type="match status" value="1"/>
</dbReference>
<dbReference type="Gene3D" id="6.10.140.2220">
    <property type="match status" value="1"/>
</dbReference>
<dbReference type="InterPro" id="IPR002893">
    <property type="entry name" value="Znf_MYND"/>
</dbReference>
<dbReference type="HAMAP" id="MF_00528">
    <property type="entry name" value="Maf"/>
    <property type="match status" value="1"/>
</dbReference>
<dbReference type="FunFam" id="1.10.390.10:FF:000006">
    <property type="entry name" value="Puromycin-sensitive aminopeptidase"/>
    <property type="match status" value="1"/>
</dbReference>
<feature type="binding site" evidence="10">
    <location>
        <position position="1451"/>
    </location>
    <ligand>
        <name>Zn(2+)</name>
        <dbReference type="ChEBI" id="CHEBI:29105"/>
        <note>catalytic</note>
    </ligand>
</feature>
<feature type="domain" description="MYND-type" evidence="13">
    <location>
        <begin position="601"/>
        <end position="639"/>
    </location>
</feature>
<dbReference type="GO" id="GO:0016020">
    <property type="term" value="C:membrane"/>
    <property type="evidence" value="ECO:0007669"/>
    <property type="project" value="TreeGrafter"/>
</dbReference>
<dbReference type="SUPFAM" id="SSF55486">
    <property type="entry name" value="Metalloproteases ('zincins'), catalytic domain"/>
    <property type="match status" value="1"/>
</dbReference>
<dbReference type="CDD" id="cd09601">
    <property type="entry name" value="M1_APN-Q_like"/>
    <property type="match status" value="1"/>
</dbReference>
<dbReference type="Pfam" id="PF11838">
    <property type="entry name" value="ERAP1_C"/>
    <property type="match status" value="1"/>
</dbReference>
<evidence type="ECO:0000256" key="7">
    <source>
        <dbReference type="ARBA" id="ARBA00022833"/>
    </source>
</evidence>
<keyword evidence="3" id="KW-0645">Protease</keyword>
<dbReference type="GO" id="GO:0043171">
    <property type="term" value="P:peptide catabolic process"/>
    <property type="evidence" value="ECO:0007669"/>
    <property type="project" value="TreeGrafter"/>
</dbReference>
<evidence type="ECO:0000256" key="11">
    <source>
        <dbReference type="PIRSR" id="PIRSR634016-4"/>
    </source>
</evidence>
<dbReference type="GO" id="GO:0042277">
    <property type="term" value="F:peptide binding"/>
    <property type="evidence" value="ECO:0007669"/>
    <property type="project" value="TreeGrafter"/>
</dbReference>
<dbReference type="CDD" id="cd00555">
    <property type="entry name" value="Maf"/>
    <property type="match status" value="1"/>
</dbReference>
<dbReference type="PANTHER" id="PTHR11533:SF174">
    <property type="entry name" value="PUROMYCIN-SENSITIVE AMINOPEPTIDASE-RELATED"/>
    <property type="match status" value="1"/>
</dbReference>
<dbReference type="InterPro" id="IPR027268">
    <property type="entry name" value="Peptidase_M4/M1_CTD_sf"/>
</dbReference>
<evidence type="ECO:0000256" key="8">
    <source>
        <dbReference type="ARBA" id="ARBA00023049"/>
    </source>
</evidence>
<evidence type="ECO:0000313" key="14">
    <source>
        <dbReference type="EMBL" id="THH18958.1"/>
    </source>
</evidence>
<name>A0A4S4M3J9_9AGAM</name>
<comment type="cofactor">
    <cofactor evidence="10">
        <name>Zn(2+)</name>
        <dbReference type="ChEBI" id="CHEBI:29105"/>
    </cofactor>
    <text evidence="10">Binds 1 zinc ion per subunit.</text>
</comment>
<feature type="site" description="Transition state stabilizer" evidence="11">
    <location>
        <position position="1515"/>
    </location>
</feature>
<dbReference type="InterPro" id="IPR024571">
    <property type="entry name" value="ERAP1-like_C_dom"/>
</dbReference>
<reference evidence="14 15" key="1">
    <citation type="submission" date="2019-02" db="EMBL/GenBank/DDBJ databases">
        <title>Genome sequencing of the rare red list fungi Bondarzewia mesenterica.</title>
        <authorList>
            <person name="Buettner E."/>
            <person name="Kellner H."/>
        </authorList>
    </citation>
    <scope>NUCLEOTIDE SEQUENCE [LARGE SCALE GENOMIC DNA]</scope>
    <source>
        <strain evidence="14 15">DSM 108281</strain>
    </source>
</reference>
<keyword evidence="15" id="KW-1185">Reference proteome</keyword>
<dbReference type="EMBL" id="SGPL01000059">
    <property type="protein sequence ID" value="THH18958.1"/>
    <property type="molecule type" value="Genomic_DNA"/>
</dbReference>
<organism evidence="14 15">
    <name type="scientific">Bondarzewia mesenterica</name>
    <dbReference type="NCBI Taxonomy" id="1095465"/>
    <lineage>
        <taxon>Eukaryota</taxon>
        <taxon>Fungi</taxon>
        <taxon>Dikarya</taxon>
        <taxon>Basidiomycota</taxon>
        <taxon>Agaricomycotina</taxon>
        <taxon>Agaricomycetes</taxon>
        <taxon>Russulales</taxon>
        <taxon>Bondarzewiaceae</taxon>
        <taxon>Bondarzewia</taxon>
    </lineage>
</organism>
<evidence type="ECO:0000256" key="10">
    <source>
        <dbReference type="PIRSR" id="PIRSR634016-3"/>
    </source>
</evidence>
<feature type="binding site" evidence="10">
    <location>
        <position position="1428"/>
    </location>
    <ligand>
        <name>Zn(2+)</name>
        <dbReference type="ChEBI" id="CHEBI:29105"/>
        <note>catalytic</note>
    </ligand>
</feature>
<dbReference type="SUPFAM" id="SSF144232">
    <property type="entry name" value="HIT/MYND zinc finger-like"/>
    <property type="match status" value="1"/>
</dbReference>
<keyword evidence="4 10" id="KW-0479">Metal-binding</keyword>
<dbReference type="GO" id="GO:0005615">
    <property type="term" value="C:extracellular space"/>
    <property type="evidence" value="ECO:0007669"/>
    <property type="project" value="TreeGrafter"/>
</dbReference>
<evidence type="ECO:0000313" key="15">
    <source>
        <dbReference type="Proteomes" id="UP000310158"/>
    </source>
</evidence>
<dbReference type="Gene3D" id="2.60.40.1730">
    <property type="entry name" value="tricorn interacting facor f3 domain"/>
    <property type="match status" value="1"/>
</dbReference>
<sequence>MDTRSGLKKIHKNFDQISSKLNDLYSFAHSTQHDRVAGAVIAIYAKLCADSIMRNRIFREADFLNMVIPMLDNPVCCHITLQALTSATHHGGREVRLEIAKKTPILLQLLDENPDDIKAAELAITVISHSVACVTNNEEPPDPKMLKVVDVPRLIRTMLAFVHKPHSTVLLFDHTLEFLSSASQHCYKQYQANPSAINLLVACMRNIDIRTRAAGLSGILRLYILDSEKEITVMDPTKYIDAVKRRWPDHLTDVLMDYGMMRTETFILLGTMRDFQKAMMQIVQDHDFYGLGLKLAEYILRTEFSVSQGAWQVQDPRTGKMTVDSMGLPFTMWVDALPHCAKALRARGSFGELDKADIIDLKFLITKARHADARAMASKCIERSSRVGFFYYALTLGADLPDGLRAAKKGLKCPDLTDYVRFGLLYRAAEHAMSLALAKLEDAMLSGKNLEEGFAFAMTALEDSKTFIQEAPPDTRNMKSLIYIHTLSLLLVKGHELNDDLKELKVRGQRRPVNKTQMRKTCTTVIDRMEQAWKEWSSIVPQFAHHVPRELSAAHAEDDLATWLDKIDIEDPDILGGHQHDEDGHFTHPKVNLNTVELYRCSWCRNPSAVLRKCTGCEKTRYCDQSCQKEHWKGHKKVCRLNKLAGKRVILASNSPRRKNLLRTFVSPSFILSRGPLSDIRTPQGLAPEIVPSTFEEDLNPASFEDIHEYPVATATHKAVEVYERLVAQNPDDGPDLVIAADTVVLTHAQPSTSQMSYADLPLVRQELLEKPQNKEDNLRMLLDLNNAVCEVVTGVTVVFPILTAPGYRIQSIDERTLVFFSDNPTYLLEAYADSGEGIDRAGGFAVQGLGALLIRKIEGDYQNVVGFPAASFFRFLDLLVEEDDDFLETVCALHEIRPSRAGQKVQWWKVPPPPKGLSTIVESMHMHIKMKLFCTFRVFVKLLPDRASSGEDEIMDSSEHFTALSTLMFSRKSSPFELNAIRMRFLRVLEQNKSRLRTWSPSISNLDPRVVPSVRVSLRVSPRSIYTSTSPKPLSFPHRPFARFCSTHSAHPSFSAVDMSTPLPAEEYRLPTDVRPIHYDLTVRTDLEGDKFEGVVKIDLEVLRPTNAVTLNAGTNLTLTPATLTPASSPSATPLRTIFAPYDTSTERASFAFADTLPVGSKATLRVGFSGVLDGSMSGYYKSTWDKGTYSLTQFEPTAARRALPCWDEPLLKATYAVTLISRSGSVSLSNMPALPASASSSSIPSPEDAPLYAGVEQGEWTVTKFETTPPLIGGGSRTMQMSTYLLAFANGPFAYIESTYKSPLSGKERPLRVYGSSAFRLLSASLIHSSILPDLLPIFSMNTATPDVIHQAQFALDVKAKVLPLYEQVFDVEYPLPKLDTLIASDFDAGAMENWGLITGRTSAFLLDPKRADILAKKRVAVTQSHEVAHMWFGNITTMEWWNYLYLNEGFATVMGEVIIMDKVFPEWKVDSEFITEHLNDALRLDAKLSSHPIEVDCPDANQINQIFDALSYAKAASVLRMLSKYVGEEKFLKGVSLYLKKHLYANSVTNDLWEGIGEATDPWFVLRLVGIDVPKIMDNWVTKMGFPVITVTETDEGIKVRQDRFLEDGPAKPEDNETIWTVPLNLLTTTSAGQAIVDKSAVLDVREETFKVDTGKPFKLNADTTGVYRVLYTPERLEAIAVEAARDDSVFSLNDRIGLVHDAMALAKAGFLKVSAALTLVDILRREKEFLVWDSMSENLSRVIDTWWENDTVIDKLNAFRRELYAPIVERLGFEYSDKDDVDTSQLRTRAIEQAAAAENPEYVPLFLLGPSVARYNTEPVPCDCRVIKELKNRFAQFVKTGDDSIIPADLLRVTFRTAVKYGGREEFDAVINFHDHAKTPSMRIAAMGAMGATPDPVLQEETMKFIMTKARDQDVVYFFTGLAANFKARKPLVKFFQDNYDALYKRFEGNFTLKYLVSTVFSGLSTENDRQSAETFFEGKDITKYNQALAQALDSIKAKATWIERSSSDIAEWLDRSETEKEAMH</sequence>
<keyword evidence="2" id="KW-0031">Aminopeptidase</keyword>
<dbReference type="PROSITE" id="PS50865">
    <property type="entry name" value="ZF_MYND_2"/>
    <property type="match status" value="1"/>
</dbReference>
<dbReference type="Gene3D" id="3.90.950.10">
    <property type="match status" value="1"/>
</dbReference>
<comment type="caution">
    <text evidence="14">The sequence shown here is derived from an EMBL/GenBank/DDBJ whole genome shotgun (WGS) entry which is preliminary data.</text>
</comment>
<dbReference type="SUPFAM" id="SSF52972">
    <property type="entry name" value="ITPase-like"/>
    <property type="match status" value="1"/>
</dbReference>
<dbReference type="Proteomes" id="UP000310158">
    <property type="component" value="Unassembled WGS sequence"/>
</dbReference>
<keyword evidence="6" id="KW-0378">Hydrolase</keyword>
<dbReference type="GO" id="GO:0006508">
    <property type="term" value="P:proteolysis"/>
    <property type="evidence" value="ECO:0007669"/>
    <property type="project" value="UniProtKB-KW"/>
</dbReference>